<evidence type="ECO:0000313" key="3">
    <source>
        <dbReference type="EMBL" id="EFX82109.1"/>
    </source>
</evidence>
<evidence type="ECO:0000256" key="2">
    <source>
        <dbReference type="SAM" id="SignalP"/>
    </source>
</evidence>
<evidence type="ECO:0000256" key="1">
    <source>
        <dbReference type="SAM" id="MobiDB-lite"/>
    </source>
</evidence>
<evidence type="ECO:0000313" key="4">
    <source>
        <dbReference type="Proteomes" id="UP000000305"/>
    </source>
</evidence>
<accession>E9GDN2</accession>
<dbReference type="EMBL" id="GL732540">
    <property type="protein sequence ID" value="EFX82109.1"/>
    <property type="molecule type" value="Genomic_DNA"/>
</dbReference>
<name>E9GDN2_DAPPU</name>
<keyword evidence="2" id="KW-0732">Signal</keyword>
<organism evidence="3 4">
    <name type="scientific">Daphnia pulex</name>
    <name type="common">Water flea</name>
    <dbReference type="NCBI Taxonomy" id="6669"/>
    <lineage>
        <taxon>Eukaryota</taxon>
        <taxon>Metazoa</taxon>
        <taxon>Ecdysozoa</taxon>
        <taxon>Arthropoda</taxon>
        <taxon>Crustacea</taxon>
        <taxon>Branchiopoda</taxon>
        <taxon>Diplostraca</taxon>
        <taxon>Cladocera</taxon>
        <taxon>Anomopoda</taxon>
        <taxon>Daphniidae</taxon>
        <taxon>Daphnia</taxon>
    </lineage>
</organism>
<dbReference type="PhylomeDB" id="E9GDN2"/>
<dbReference type="OrthoDB" id="6376591at2759"/>
<keyword evidence="4" id="KW-1185">Reference proteome</keyword>
<dbReference type="Proteomes" id="UP000000305">
    <property type="component" value="Unassembled WGS sequence"/>
</dbReference>
<gene>
    <name evidence="3" type="ORF">DAPPUDRAFT_241193</name>
</gene>
<feature type="signal peptide" evidence="2">
    <location>
        <begin position="1"/>
        <end position="26"/>
    </location>
</feature>
<feature type="region of interest" description="Disordered" evidence="1">
    <location>
        <begin position="211"/>
        <end position="230"/>
    </location>
</feature>
<dbReference type="HOGENOM" id="CLU_858581_0_0_1"/>
<sequence>MLQNSMLQFAFVLVLLCVLSSHSAMACDCNYHSGGCSISSPLHRIMPANAPTKDFTLAVGAKQAAGIPHRLTAKIPIPLFNPVSLVAAIAAIAVGRQIPEVQHQLAVIVRNSNDEKARRCDKEQECGNMYNIIRMVTTTTTYTSTTTTGTVCFKITSKPGDPPVTLCRKRRQFWIEDPIFFSAPEEQQLLAQFHIRPTEILQVKPTAVPGFKSSFQQPESDDNYDSGSQSLESSFYLPESDLDYDHRVYYPPPPPLFLRRVWNYVSDDMYRWFGSLGTSTTRRTKSTVTFTRIKTLTENEVTTKTNTIAISGCTPSPLPFDVCV</sequence>
<dbReference type="InParanoid" id="E9GDN2"/>
<feature type="chain" id="PRO_5003240867" evidence="2">
    <location>
        <begin position="27"/>
        <end position="324"/>
    </location>
</feature>
<reference evidence="3 4" key="1">
    <citation type="journal article" date="2011" name="Science">
        <title>The ecoresponsive genome of Daphnia pulex.</title>
        <authorList>
            <person name="Colbourne J.K."/>
            <person name="Pfrender M.E."/>
            <person name="Gilbert D."/>
            <person name="Thomas W.K."/>
            <person name="Tucker A."/>
            <person name="Oakley T.H."/>
            <person name="Tokishita S."/>
            <person name="Aerts A."/>
            <person name="Arnold G.J."/>
            <person name="Basu M.K."/>
            <person name="Bauer D.J."/>
            <person name="Caceres C.E."/>
            <person name="Carmel L."/>
            <person name="Casola C."/>
            <person name="Choi J.H."/>
            <person name="Detter J.C."/>
            <person name="Dong Q."/>
            <person name="Dusheyko S."/>
            <person name="Eads B.D."/>
            <person name="Frohlich T."/>
            <person name="Geiler-Samerotte K.A."/>
            <person name="Gerlach D."/>
            <person name="Hatcher P."/>
            <person name="Jogdeo S."/>
            <person name="Krijgsveld J."/>
            <person name="Kriventseva E.V."/>
            <person name="Kultz D."/>
            <person name="Laforsch C."/>
            <person name="Lindquist E."/>
            <person name="Lopez J."/>
            <person name="Manak J.R."/>
            <person name="Muller J."/>
            <person name="Pangilinan J."/>
            <person name="Patwardhan R.P."/>
            <person name="Pitluck S."/>
            <person name="Pritham E.J."/>
            <person name="Rechtsteiner A."/>
            <person name="Rho M."/>
            <person name="Rogozin I.B."/>
            <person name="Sakarya O."/>
            <person name="Salamov A."/>
            <person name="Schaack S."/>
            <person name="Shapiro H."/>
            <person name="Shiga Y."/>
            <person name="Skalitzky C."/>
            <person name="Smith Z."/>
            <person name="Souvorov A."/>
            <person name="Sung W."/>
            <person name="Tang Z."/>
            <person name="Tsuchiya D."/>
            <person name="Tu H."/>
            <person name="Vos H."/>
            <person name="Wang M."/>
            <person name="Wolf Y.I."/>
            <person name="Yamagata H."/>
            <person name="Yamada T."/>
            <person name="Ye Y."/>
            <person name="Shaw J.R."/>
            <person name="Andrews J."/>
            <person name="Crease T.J."/>
            <person name="Tang H."/>
            <person name="Lucas S.M."/>
            <person name="Robertson H.M."/>
            <person name="Bork P."/>
            <person name="Koonin E.V."/>
            <person name="Zdobnov E.M."/>
            <person name="Grigoriev I.V."/>
            <person name="Lynch M."/>
            <person name="Boore J.L."/>
        </authorList>
    </citation>
    <scope>NUCLEOTIDE SEQUENCE [LARGE SCALE GENOMIC DNA]</scope>
</reference>
<proteinExistence type="predicted"/>
<dbReference type="AlphaFoldDB" id="E9GDN2"/>
<protein>
    <submittedName>
        <fullName evidence="3">Uncharacterized protein</fullName>
    </submittedName>
</protein>
<dbReference type="KEGG" id="dpx:DAPPUDRAFT_241193"/>